<feature type="domain" description="Methyltransferase small" evidence="6">
    <location>
        <begin position="10"/>
        <end position="88"/>
    </location>
</feature>
<dbReference type="EC" id="2.1.1.297" evidence="1"/>
<reference evidence="7" key="1">
    <citation type="journal article" date="2014" name="Front. Microbiol.">
        <title>High frequency of phylogenetically diverse reductive dehalogenase-homologous genes in deep subseafloor sedimentary metagenomes.</title>
        <authorList>
            <person name="Kawai M."/>
            <person name="Futagami T."/>
            <person name="Toyoda A."/>
            <person name="Takaki Y."/>
            <person name="Nishi S."/>
            <person name="Hori S."/>
            <person name="Arai W."/>
            <person name="Tsubouchi T."/>
            <person name="Morono Y."/>
            <person name="Uchiyama I."/>
            <person name="Ito T."/>
            <person name="Fujiyama A."/>
            <person name="Inagaki F."/>
            <person name="Takami H."/>
        </authorList>
    </citation>
    <scope>NUCLEOTIDE SEQUENCE</scope>
    <source>
        <strain evidence="7">Expedition CK06-06</strain>
    </source>
</reference>
<evidence type="ECO:0000256" key="1">
    <source>
        <dbReference type="ARBA" id="ARBA00012771"/>
    </source>
</evidence>
<evidence type="ECO:0000256" key="4">
    <source>
        <dbReference type="ARBA" id="ARBA00022691"/>
    </source>
</evidence>
<keyword evidence="4" id="KW-0949">S-adenosyl-L-methionine</keyword>
<dbReference type="GO" id="GO:0032259">
    <property type="term" value="P:methylation"/>
    <property type="evidence" value="ECO:0007669"/>
    <property type="project" value="UniProtKB-KW"/>
</dbReference>
<dbReference type="PANTHER" id="PTHR18895:SF74">
    <property type="entry name" value="MTRF1L RELEASE FACTOR GLUTAMINE METHYLTRANSFERASE"/>
    <property type="match status" value="1"/>
</dbReference>
<dbReference type="EMBL" id="BARV01024307">
    <property type="protein sequence ID" value="GAI45817.1"/>
    <property type="molecule type" value="Genomic_DNA"/>
</dbReference>
<evidence type="ECO:0000256" key="5">
    <source>
        <dbReference type="ARBA" id="ARBA00048391"/>
    </source>
</evidence>
<feature type="non-terminal residue" evidence="7">
    <location>
        <position position="1"/>
    </location>
</feature>
<dbReference type="Gene3D" id="3.40.50.150">
    <property type="entry name" value="Vaccinia Virus protein VP39"/>
    <property type="match status" value="1"/>
</dbReference>
<comment type="caution">
    <text evidence="7">The sequence shown here is derived from an EMBL/GenBank/DDBJ whole genome shotgun (WGS) entry which is preliminary data.</text>
</comment>
<proteinExistence type="predicted"/>
<accession>X1NP45</accession>
<dbReference type="CDD" id="cd02440">
    <property type="entry name" value="AdoMet_MTases"/>
    <property type="match status" value="1"/>
</dbReference>
<dbReference type="AlphaFoldDB" id="X1NP45"/>
<organism evidence="7">
    <name type="scientific">marine sediment metagenome</name>
    <dbReference type="NCBI Taxonomy" id="412755"/>
    <lineage>
        <taxon>unclassified sequences</taxon>
        <taxon>metagenomes</taxon>
        <taxon>ecological metagenomes</taxon>
    </lineage>
</organism>
<dbReference type="GO" id="GO:0102559">
    <property type="term" value="F:peptide chain release factor N(5)-glutamine methyltransferase activity"/>
    <property type="evidence" value="ECO:0007669"/>
    <property type="project" value="UniProtKB-EC"/>
</dbReference>
<evidence type="ECO:0000259" key="6">
    <source>
        <dbReference type="Pfam" id="PF05175"/>
    </source>
</evidence>
<dbReference type="InterPro" id="IPR029063">
    <property type="entry name" value="SAM-dependent_MTases_sf"/>
</dbReference>
<dbReference type="PANTHER" id="PTHR18895">
    <property type="entry name" value="HEMK METHYLTRANSFERASE"/>
    <property type="match status" value="1"/>
</dbReference>
<name>X1NP45_9ZZZZ</name>
<evidence type="ECO:0000313" key="7">
    <source>
        <dbReference type="EMBL" id="GAI45817.1"/>
    </source>
</evidence>
<comment type="catalytic activity">
    <reaction evidence="5">
        <text>L-glutaminyl-[peptide chain release factor] + S-adenosyl-L-methionine = N(5)-methyl-L-glutaminyl-[peptide chain release factor] + S-adenosyl-L-homocysteine + H(+)</text>
        <dbReference type="Rhea" id="RHEA:42896"/>
        <dbReference type="Rhea" id="RHEA-COMP:10271"/>
        <dbReference type="Rhea" id="RHEA-COMP:10272"/>
        <dbReference type="ChEBI" id="CHEBI:15378"/>
        <dbReference type="ChEBI" id="CHEBI:30011"/>
        <dbReference type="ChEBI" id="CHEBI:57856"/>
        <dbReference type="ChEBI" id="CHEBI:59789"/>
        <dbReference type="ChEBI" id="CHEBI:61891"/>
        <dbReference type="EC" id="2.1.1.297"/>
    </reaction>
</comment>
<keyword evidence="2" id="KW-0489">Methyltransferase</keyword>
<dbReference type="Pfam" id="PF05175">
    <property type="entry name" value="MTS"/>
    <property type="match status" value="1"/>
</dbReference>
<evidence type="ECO:0000256" key="3">
    <source>
        <dbReference type="ARBA" id="ARBA00022679"/>
    </source>
</evidence>
<evidence type="ECO:0000256" key="2">
    <source>
        <dbReference type="ARBA" id="ARBA00022603"/>
    </source>
</evidence>
<dbReference type="InterPro" id="IPR050320">
    <property type="entry name" value="N5-glutamine_MTase"/>
</dbReference>
<gene>
    <name evidence="7" type="ORF">S06H3_39699</name>
</gene>
<keyword evidence="3" id="KW-0808">Transferase</keyword>
<protein>
    <recommendedName>
        <fullName evidence="1">peptide chain release factor N(5)-glutamine methyltransferase</fullName>
        <ecNumber evidence="1">2.1.1.297</ecNumber>
    </recommendedName>
</protein>
<dbReference type="InterPro" id="IPR007848">
    <property type="entry name" value="Small_mtfrase_dom"/>
</dbReference>
<dbReference type="NCBIfam" id="TIGR00536">
    <property type="entry name" value="hemK_fam"/>
    <property type="match status" value="1"/>
</dbReference>
<dbReference type="InterPro" id="IPR004556">
    <property type="entry name" value="HemK-like"/>
</dbReference>
<dbReference type="SUPFAM" id="SSF53335">
    <property type="entry name" value="S-adenosyl-L-methionine-dependent methyltransferases"/>
    <property type="match status" value="1"/>
</dbReference>
<sequence>QRFPLGNPIIADIGTGSGNIAISLALELPKAKIYATDISASSLEVAGMNCQHHKLDSQLELIQGNLLEPLPQPVNVIVANLPYIKDSELRALSPEIINFEPIIALAGGEDGLDKIRCLLAQIPGKICPEGYLFLEVGQAQDKVVSSIINDYFPQASIELIPDLSGINRVAKVIL</sequence>